<keyword evidence="1" id="KW-0812">Transmembrane</keyword>
<dbReference type="EMBL" id="AAWS01000003">
    <property type="protein sequence ID" value="EAY31385.1"/>
    <property type="molecule type" value="Genomic_DNA"/>
</dbReference>
<proteinExistence type="predicted"/>
<organism evidence="2 3">
    <name type="scientific">Microscilla marina ATCC 23134</name>
    <dbReference type="NCBI Taxonomy" id="313606"/>
    <lineage>
        <taxon>Bacteria</taxon>
        <taxon>Pseudomonadati</taxon>
        <taxon>Bacteroidota</taxon>
        <taxon>Cytophagia</taxon>
        <taxon>Cytophagales</taxon>
        <taxon>Microscillaceae</taxon>
        <taxon>Microscilla</taxon>
    </lineage>
</organism>
<feature type="transmembrane region" description="Helical" evidence="1">
    <location>
        <begin position="86"/>
        <end position="105"/>
    </location>
</feature>
<sequence>MNNPIERPSNALWQQQWQCQNAPRFDENFWKAYERLIRRAKAVQNEPKDSTLIKPEDKITQLLTKYWTKVPKFDYAESGTRQDEPFTALVVIFGIMATTTIVLLLGNFHRMLIEMTLAIGLIFISFLPDKNSLEGENERDSQVRLETQHLVYRSQYCYGIKETTVYVPYSQIETLQQHKKGIKLVGRRGEEKWADAGKVGVPEIILPSAMEGYATLCLFLNEVATYNYQQRKHLLYH</sequence>
<keyword evidence="1" id="KW-1133">Transmembrane helix</keyword>
<comment type="caution">
    <text evidence="2">The sequence shown here is derived from an EMBL/GenBank/DDBJ whole genome shotgun (WGS) entry which is preliminary data.</text>
</comment>
<evidence type="ECO:0000313" key="2">
    <source>
        <dbReference type="EMBL" id="EAY31385.1"/>
    </source>
</evidence>
<dbReference type="RefSeq" id="WP_002693961.1">
    <property type="nucleotide sequence ID" value="NZ_AAWS01000003.1"/>
</dbReference>
<dbReference type="Proteomes" id="UP000004095">
    <property type="component" value="Unassembled WGS sequence"/>
</dbReference>
<evidence type="ECO:0000313" key="3">
    <source>
        <dbReference type="Proteomes" id="UP000004095"/>
    </source>
</evidence>
<accession>A1ZE77</accession>
<keyword evidence="1" id="KW-0472">Membrane</keyword>
<name>A1ZE77_MICM2</name>
<reference evidence="2 3" key="1">
    <citation type="submission" date="2007-01" db="EMBL/GenBank/DDBJ databases">
        <authorList>
            <person name="Haygood M."/>
            <person name="Podell S."/>
            <person name="Anderson C."/>
            <person name="Hopkinson B."/>
            <person name="Roe K."/>
            <person name="Barbeau K."/>
            <person name="Gaasterland T."/>
            <person name="Ferriera S."/>
            <person name="Johnson J."/>
            <person name="Kravitz S."/>
            <person name="Beeson K."/>
            <person name="Sutton G."/>
            <person name="Rogers Y.-H."/>
            <person name="Friedman R."/>
            <person name="Frazier M."/>
            <person name="Venter J.C."/>
        </authorList>
    </citation>
    <scope>NUCLEOTIDE SEQUENCE [LARGE SCALE GENOMIC DNA]</scope>
    <source>
        <strain evidence="2 3">ATCC 23134</strain>
    </source>
</reference>
<gene>
    <name evidence="2" type="ORF">M23134_04218</name>
</gene>
<keyword evidence="3" id="KW-1185">Reference proteome</keyword>
<dbReference type="AlphaFoldDB" id="A1ZE77"/>
<evidence type="ECO:0000256" key="1">
    <source>
        <dbReference type="SAM" id="Phobius"/>
    </source>
</evidence>
<protein>
    <submittedName>
        <fullName evidence="2">Uncharacterized protein</fullName>
    </submittedName>
</protein>